<feature type="signal peptide" evidence="1">
    <location>
        <begin position="1"/>
        <end position="21"/>
    </location>
</feature>
<reference evidence="3 4" key="1">
    <citation type="submission" date="2019-02" db="EMBL/GenBank/DDBJ databases">
        <title>Draft Genome Sequences of Six Type Strains of the Genus Massilia.</title>
        <authorList>
            <person name="Miess H."/>
            <person name="Frediansyhah A."/>
            <person name="Gross H."/>
        </authorList>
    </citation>
    <scope>NUCLEOTIDE SEQUENCE [LARGE SCALE GENOMIC DNA]</scope>
    <source>
        <strain evidence="3 4">DSM 17473</strain>
    </source>
</reference>
<dbReference type="NCBIfam" id="NF035944">
    <property type="entry name" value="PEPxxWA-CTERM"/>
    <property type="match status" value="1"/>
</dbReference>
<dbReference type="RefSeq" id="WP_130185842.1">
    <property type="nucleotide sequence ID" value="NZ_CP035913.1"/>
</dbReference>
<accession>A0A4P6KWX3</accession>
<sequence length="248" mass="25996">MKMKQAYMVLALACAAGSAAAATTDFSSGAQGWEGTQPASGIGGSGIDETLGNGAPAYRTIINNFGITFANSTNAEFVRDYTATSSVTFGIDVLAQQVSFFGQDVTRDLVLELRDYDNASAGLPYTSVWYTVGTLDASNEGWKHFSVTIDDTSAIGLPSGWGGYGAEEADGTPYLPADRTFASVLAGVDEIAFTTYKPGYMYGFTDFDVAVDNITVSAVPEPGTYAMMLAGLGLVGVVARRRKAGRNA</sequence>
<evidence type="ECO:0000256" key="1">
    <source>
        <dbReference type="SAM" id="SignalP"/>
    </source>
</evidence>
<dbReference type="EMBL" id="CP035913">
    <property type="protein sequence ID" value="QBE62708.1"/>
    <property type="molecule type" value="Genomic_DNA"/>
</dbReference>
<proteinExistence type="predicted"/>
<dbReference type="KEGG" id="plue:EWM63_06760"/>
<dbReference type="NCBIfam" id="TIGR02595">
    <property type="entry name" value="PEP_CTERM"/>
    <property type="match status" value="1"/>
</dbReference>
<dbReference type="OrthoDB" id="5506812at2"/>
<dbReference type="AlphaFoldDB" id="A0A4P6KWX3"/>
<name>A0A4P6KWX3_9BURK</name>
<dbReference type="Proteomes" id="UP000290637">
    <property type="component" value="Chromosome"/>
</dbReference>
<organism evidence="3 4">
    <name type="scientific">Pseudoduganella lutea</name>
    <dbReference type="NCBI Taxonomy" id="321985"/>
    <lineage>
        <taxon>Bacteria</taxon>
        <taxon>Pseudomonadati</taxon>
        <taxon>Pseudomonadota</taxon>
        <taxon>Betaproteobacteria</taxon>
        <taxon>Burkholderiales</taxon>
        <taxon>Oxalobacteraceae</taxon>
        <taxon>Telluria group</taxon>
        <taxon>Pseudoduganella</taxon>
    </lineage>
</organism>
<evidence type="ECO:0000259" key="2">
    <source>
        <dbReference type="Pfam" id="PF07589"/>
    </source>
</evidence>
<evidence type="ECO:0000313" key="3">
    <source>
        <dbReference type="EMBL" id="QBE62708.1"/>
    </source>
</evidence>
<protein>
    <submittedName>
        <fullName evidence="3">PEP-CTERM sorting domain-containing protein</fullName>
    </submittedName>
</protein>
<dbReference type="NCBIfam" id="TIGR03382">
    <property type="entry name" value="GC_trans_RRR"/>
    <property type="match status" value="1"/>
</dbReference>
<dbReference type="InterPro" id="IPR013424">
    <property type="entry name" value="Ice-binding_C"/>
</dbReference>
<dbReference type="InterPro" id="IPR017756">
    <property type="entry name" value="TM_Gly-Cys-Arg_CS"/>
</dbReference>
<keyword evidence="4" id="KW-1185">Reference proteome</keyword>
<feature type="domain" description="Ice-binding protein C-terminal" evidence="2">
    <location>
        <begin position="218"/>
        <end position="242"/>
    </location>
</feature>
<gene>
    <name evidence="3" type="ORF">EWM63_06760</name>
</gene>
<keyword evidence="1" id="KW-0732">Signal</keyword>
<dbReference type="Pfam" id="PF07589">
    <property type="entry name" value="PEP-CTERM"/>
    <property type="match status" value="1"/>
</dbReference>
<evidence type="ECO:0000313" key="4">
    <source>
        <dbReference type="Proteomes" id="UP000290637"/>
    </source>
</evidence>
<feature type="chain" id="PRO_5020794227" evidence="1">
    <location>
        <begin position="22"/>
        <end position="248"/>
    </location>
</feature>